<keyword evidence="8" id="KW-1185">Reference proteome</keyword>
<comment type="cofactor">
    <cofactor evidence="1">
        <name>Cu(2+)</name>
        <dbReference type="ChEBI" id="CHEBI:29036"/>
    </cofactor>
</comment>
<dbReference type="Pfam" id="PF18132">
    <property type="entry name" value="Tyrosinase_C"/>
    <property type="match status" value="1"/>
</dbReference>
<proteinExistence type="predicted"/>
<dbReference type="AlphaFoldDB" id="A0A420YAJ7"/>
<dbReference type="InterPro" id="IPR002227">
    <property type="entry name" value="Tyrosinase_Cu-bd"/>
</dbReference>
<feature type="signal peptide" evidence="5">
    <location>
        <begin position="1"/>
        <end position="36"/>
    </location>
</feature>
<keyword evidence="5" id="KW-0732">Signal</keyword>
<dbReference type="Proteomes" id="UP000275385">
    <property type="component" value="Unassembled WGS sequence"/>
</dbReference>
<dbReference type="Pfam" id="PF00264">
    <property type="entry name" value="Tyrosinase"/>
    <property type="match status" value="1"/>
</dbReference>
<dbReference type="STRING" id="177199.A0A420YAJ7"/>
<keyword evidence="4" id="KW-0503">Monooxygenase</keyword>
<evidence type="ECO:0000313" key="7">
    <source>
        <dbReference type="EMBL" id="RKU44892.1"/>
    </source>
</evidence>
<dbReference type="InterPro" id="IPR008922">
    <property type="entry name" value="Di-copper_centre_dom_sf"/>
</dbReference>
<evidence type="ECO:0000256" key="2">
    <source>
        <dbReference type="ARBA" id="ARBA00022723"/>
    </source>
</evidence>
<keyword evidence="3" id="KW-0560">Oxidoreductase</keyword>
<dbReference type="InterPro" id="IPR041640">
    <property type="entry name" value="Tyrosinase_C"/>
</dbReference>
<comment type="caution">
    <text evidence="7">The sequence shown here is derived from an EMBL/GenBank/DDBJ whole genome shotgun (WGS) entry which is preliminary data.</text>
</comment>
<evidence type="ECO:0000313" key="8">
    <source>
        <dbReference type="Proteomes" id="UP000275385"/>
    </source>
</evidence>
<protein>
    <recommendedName>
        <fullName evidence="6">Tyrosinase copper-binding domain-containing protein</fullName>
    </recommendedName>
</protein>
<evidence type="ECO:0000256" key="4">
    <source>
        <dbReference type="ARBA" id="ARBA00023033"/>
    </source>
</evidence>
<dbReference type="SUPFAM" id="SSF48056">
    <property type="entry name" value="Di-copper centre-containing domain"/>
    <property type="match status" value="1"/>
</dbReference>
<evidence type="ECO:0000256" key="1">
    <source>
        <dbReference type="ARBA" id="ARBA00001973"/>
    </source>
</evidence>
<dbReference type="PANTHER" id="PTHR11474">
    <property type="entry name" value="TYROSINASE FAMILY MEMBER"/>
    <property type="match status" value="1"/>
</dbReference>
<gene>
    <name evidence="7" type="ORF">DL546_007717</name>
</gene>
<dbReference type="OrthoDB" id="6132182at2759"/>
<dbReference type="EMBL" id="QVQW01000026">
    <property type="protein sequence ID" value="RKU44892.1"/>
    <property type="molecule type" value="Genomic_DNA"/>
</dbReference>
<evidence type="ECO:0000256" key="5">
    <source>
        <dbReference type="SAM" id="SignalP"/>
    </source>
</evidence>
<dbReference type="GO" id="GO:0004497">
    <property type="term" value="F:monooxygenase activity"/>
    <property type="evidence" value="ECO:0007669"/>
    <property type="project" value="UniProtKB-KW"/>
</dbReference>
<feature type="domain" description="Tyrosinase copper-binding" evidence="6">
    <location>
        <begin position="315"/>
        <end position="326"/>
    </location>
</feature>
<dbReference type="Gene3D" id="1.10.1280.10">
    <property type="entry name" value="Di-copper center containing domain from catechol oxidase"/>
    <property type="match status" value="1"/>
</dbReference>
<dbReference type="GO" id="GO:0046872">
    <property type="term" value="F:metal ion binding"/>
    <property type="evidence" value="ECO:0007669"/>
    <property type="project" value="UniProtKB-KW"/>
</dbReference>
<name>A0A420YAJ7_9PEZI</name>
<accession>A0A420YAJ7</accession>
<organism evidence="7 8">
    <name type="scientific">Coniochaeta pulveracea</name>
    <dbReference type="NCBI Taxonomy" id="177199"/>
    <lineage>
        <taxon>Eukaryota</taxon>
        <taxon>Fungi</taxon>
        <taxon>Dikarya</taxon>
        <taxon>Ascomycota</taxon>
        <taxon>Pezizomycotina</taxon>
        <taxon>Sordariomycetes</taxon>
        <taxon>Sordariomycetidae</taxon>
        <taxon>Coniochaetales</taxon>
        <taxon>Coniochaetaceae</taxon>
        <taxon>Coniochaeta</taxon>
    </lineage>
</organism>
<evidence type="ECO:0000256" key="3">
    <source>
        <dbReference type="ARBA" id="ARBA00023002"/>
    </source>
</evidence>
<reference evidence="7 8" key="1">
    <citation type="submission" date="2018-08" db="EMBL/GenBank/DDBJ databases">
        <title>Draft genome of the lignicolous fungus Coniochaeta pulveracea.</title>
        <authorList>
            <person name="Borstlap C.J."/>
            <person name="De Witt R.N."/>
            <person name="Botha A."/>
            <person name="Volschenk H."/>
        </authorList>
    </citation>
    <scope>NUCLEOTIDE SEQUENCE [LARGE SCALE GENOMIC DNA]</scope>
    <source>
        <strain evidence="7 8">CAB683</strain>
    </source>
</reference>
<dbReference type="PANTHER" id="PTHR11474:SF131">
    <property type="entry name" value="TYROSINASE COPPER-BINDING DOMAIN-CONTAINING PROTEIN"/>
    <property type="match status" value="1"/>
</dbReference>
<dbReference type="InterPro" id="IPR050316">
    <property type="entry name" value="Tyrosinase/Hemocyanin"/>
</dbReference>
<keyword evidence="2" id="KW-0479">Metal-binding</keyword>
<feature type="chain" id="PRO_5019114615" description="Tyrosinase copper-binding domain-containing protein" evidence="5">
    <location>
        <begin position="37"/>
        <end position="579"/>
    </location>
</feature>
<dbReference type="PROSITE" id="PS00498">
    <property type="entry name" value="TYROSINASE_2"/>
    <property type="match status" value="1"/>
</dbReference>
<sequence>MQFLDQLPMSFRLTPCSSKMLSFWLCFTVIVPVARTQTFPVPVLGVQTGINIATGERPARLNINDLYSRGGPQWDLYIQALAEFQEAPETDERSYFQISGIHGIPISSWNGAEQVNGGINGGYCPHNEQLFATWHRPYVALFEQVLVSHAQTIAARYRGRNGPRYLKAAQTLRQPYWDWAADPNLPVAVTRPQLNITTPYGLLTVRNPLYSYRWQRKENGTGFENTSLSSYAETVRCPLLNGADDDFDIANSNLEAPSLGLASQTYDVFARASTFEWMASMSSQGPSFEMPHNTIHNFAGCENGTLADVGWSAFDPIFMLHHSNVDRLIAMWQVVYYNESTMSSTSPTNGAFGSTRGDATPDSPLKPFFLDTNGTFHTSRTAAQTKTFGYTYPEINDWSRTRDELRDFVINRVNVLYGGGTANLPKQTANRFIKGRGPVSPSVAYTVEVQVDRSEVPLPCSIDVRLEDHTLATVSLLGMPLSGMAYSSVPLRDSLRNLSLKNMPEDILIPYLQKNLRVEVRKRDGSILPQSQVPSLKLGLQGQDFHPPVSNYALPRYGTARKYPVSKRVQQRDTPGSWM</sequence>
<dbReference type="PRINTS" id="PR00092">
    <property type="entry name" value="TYROSINASE"/>
</dbReference>
<evidence type="ECO:0000259" key="6">
    <source>
        <dbReference type="PROSITE" id="PS00498"/>
    </source>
</evidence>